<evidence type="ECO:0000313" key="2">
    <source>
        <dbReference type="Proteomes" id="UP001631993"/>
    </source>
</evidence>
<dbReference type="RefSeq" id="WP_369279537.1">
    <property type="nucleotide sequence ID" value="NZ_JBJVMW010000008.1"/>
</dbReference>
<sequence>MSLTSEIFLPREDGSRHILGIAEDPRPDGTDLAGPESWRTKVWGSPSIRRIGARFLPALVDVDGSDGHGDVVEPGQIPAFLDEIALVRAELTRLATETCSPDRTVEQHARHIESRLDAIEASARYARRLGGGLLIW</sequence>
<dbReference type="EMBL" id="JBJVNE010000008">
    <property type="protein sequence ID" value="MFM9648122.1"/>
    <property type="molecule type" value="Genomic_DNA"/>
</dbReference>
<evidence type="ECO:0000313" key="1">
    <source>
        <dbReference type="EMBL" id="MFM9648122.1"/>
    </source>
</evidence>
<proteinExistence type="predicted"/>
<reference evidence="1 2" key="1">
    <citation type="submission" date="2024-12" db="EMBL/GenBank/DDBJ databases">
        <title>Forecasting of Potato common scab and diversities of Pathogenic streptomyces spp. in china.</title>
        <authorList>
            <person name="Handique U."/>
            <person name="Wu J."/>
        </authorList>
    </citation>
    <scope>NUCLEOTIDE SEQUENCE [LARGE SCALE GENOMIC DNA]</scope>
    <source>
        <strain evidence="1 2">ZRIMU1585</strain>
    </source>
</reference>
<keyword evidence="2" id="KW-1185">Reference proteome</keyword>
<name>A0ABW9IJI6_STRGJ</name>
<protein>
    <recommendedName>
        <fullName evidence="3">DUF1877 family protein</fullName>
    </recommendedName>
</protein>
<gene>
    <name evidence="1" type="ORF">ACKI1S_18455</name>
</gene>
<accession>A0ABW9IJI6</accession>
<comment type="caution">
    <text evidence="1">The sequence shown here is derived from an EMBL/GenBank/DDBJ whole genome shotgun (WGS) entry which is preliminary data.</text>
</comment>
<dbReference type="Proteomes" id="UP001631993">
    <property type="component" value="Unassembled WGS sequence"/>
</dbReference>
<evidence type="ECO:0008006" key="3">
    <source>
        <dbReference type="Google" id="ProtNLM"/>
    </source>
</evidence>
<organism evidence="1 2">
    <name type="scientific">Streptomyces galilaeus</name>
    <dbReference type="NCBI Taxonomy" id="33899"/>
    <lineage>
        <taxon>Bacteria</taxon>
        <taxon>Bacillati</taxon>
        <taxon>Actinomycetota</taxon>
        <taxon>Actinomycetes</taxon>
        <taxon>Kitasatosporales</taxon>
        <taxon>Streptomycetaceae</taxon>
        <taxon>Streptomyces</taxon>
    </lineage>
</organism>